<proteinExistence type="predicted"/>
<dbReference type="Proteomes" id="UP000281192">
    <property type="component" value="Chromosome"/>
</dbReference>
<dbReference type="InterPro" id="IPR012373">
    <property type="entry name" value="Ferrdict_sens_TM"/>
</dbReference>
<dbReference type="GO" id="GO:0016989">
    <property type="term" value="F:sigma factor antagonist activity"/>
    <property type="evidence" value="ECO:0007669"/>
    <property type="project" value="TreeGrafter"/>
</dbReference>
<dbReference type="Proteomes" id="UP000234483">
    <property type="component" value="Unassembled WGS sequence"/>
</dbReference>
<dbReference type="Pfam" id="PF04773">
    <property type="entry name" value="FecR"/>
    <property type="match status" value="1"/>
</dbReference>
<dbReference type="InterPro" id="IPR032623">
    <property type="entry name" value="FecR_N"/>
</dbReference>
<evidence type="ECO:0000313" key="4">
    <source>
        <dbReference type="EMBL" id="PLR09965.1"/>
    </source>
</evidence>
<dbReference type="PIRSF" id="PIRSF018266">
    <property type="entry name" value="FecR"/>
    <property type="match status" value="1"/>
</dbReference>
<dbReference type="InterPro" id="IPR006860">
    <property type="entry name" value="FecR"/>
</dbReference>
<dbReference type="RefSeq" id="WP_101714353.1">
    <property type="nucleotide sequence ID" value="NZ_CP026100.1"/>
</dbReference>
<dbReference type="PANTHER" id="PTHR30273">
    <property type="entry name" value="PERIPLASMIC SIGNAL SENSOR AND SIGMA FACTOR ACTIVATOR FECR-RELATED"/>
    <property type="match status" value="1"/>
</dbReference>
<dbReference type="AlphaFoldDB" id="A0A2N5CQ76"/>
<dbReference type="Pfam" id="PF16220">
    <property type="entry name" value="DUF4880"/>
    <property type="match status" value="1"/>
</dbReference>
<feature type="domain" description="FecR protein" evidence="1">
    <location>
        <begin position="119"/>
        <end position="210"/>
    </location>
</feature>
<gene>
    <name evidence="3" type="ORF">C1707_08250</name>
    <name evidence="4" type="ORF">CFHF_17915</name>
</gene>
<reference evidence="3 6" key="2">
    <citation type="submission" date="2018-01" db="EMBL/GenBank/DDBJ databases">
        <title>Complete genome sequence of Caulobacter flavus RHGG3.</title>
        <authorList>
            <person name="Yang E."/>
        </authorList>
    </citation>
    <scope>NUCLEOTIDE SEQUENCE [LARGE SCALE GENOMIC DNA]</scope>
    <source>
        <strain evidence="3 6">RHGG3</strain>
    </source>
</reference>
<dbReference type="PANTHER" id="PTHR30273:SF2">
    <property type="entry name" value="PROTEIN FECR"/>
    <property type="match status" value="1"/>
</dbReference>
<dbReference type="EMBL" id="PJRQ01000039">
    <property type="protein sequence ID" value="PLR09965.1"/>
    <property type="molecule type" value="Genomic_DNA"/>
</dbReference>
<dbReference type="EMBL" id="CP026100">
    <property type="protein sequence ID" value="AYV46245.1"/>
    <property type="molecule type" value="Genomic_DNA"/>
</dbReference>
<evidence type="ECO:0000259" key="1">
    <source>
        <dbReference type="Pfam" id="PF04773"/>
    </source>
</evidence>
<keyword evidence="6" id="KW-1185">Reference proteome</keyword>
<evidence type="ECO:0000313" key="5">
    <source>
        <dbReference type="Proteomes" id="UP000234483"/>
    </source>
</evidence>
<dbReference type="OrthoDB" id="9798846at2"/>
<dbReference type="KEGG" id="cfh:C1707_08250"/>
<organism evidence="4 5">
    <name type="scientific">Caulobacter flavus</name>
    <dbReference type="NCBI Taxonomy" id="1679497"/>
    <lineage>
        <taxon>Bacteria</taxon>
        <taxon>Pseudomonadati</taxon>
        <taxon>Pseudomonadota</taxon>
        <taxon>Alphaproteobacteria</taxon>
        <taxon>Caulobacterales</taxon>
        <taxon>Caulobacteraceae</taxon>
        <taxon>Caulobacter</taxon>
    </lineage>
</organism>
<dbReference type="Gene3D" id="2.60.120.1440">
    <property type="match status" value="1"/>
</dbReference>
<evidence type="ECO:0000313" key="6">
    <source>
        <dbReference type="Proteomes" id="UP000281192"/>
    </source>
</evidence>
<feature type="domain" description="FecR N-terminal" evidence="2">
    <location>
        <begin position="13"/>
        <end position="53"/>
    </location>
</feature>
<protein>
    <submittedName>
        <fullName evidence="4">Iron dicitrate transport regulator FecR</fullName>
    </submittedName>
</protein>
<accession>A0A2N5CQ76</accession>
<evidence type="ECO:0000313" key="3">
    <source>
        <dbReference type="EMBL" id="AYV46245.1"/>
    </source>
</evidence>
<reference evidence="4 5" key="1">
    <citation type="submission" date="2017-12" db="EMBL/GenBank/DDBJ databases">
        <title>The genome sequence of Caulobacter flavus CGMCC1 15093.</title>
        <authorList>
            <person name="Gao J."/>
            <person name="Mao X."/>
            <person name="Sun J."/>
        </authorList>
    </citation>
    <scope>NUCLEOTIDE SEQUENCE [LARGE SCALE GENOMIC DNA]</scope>
    <source>
        <strain evidence="4 5">CGMCC1 15093</strain>
    </source>
</reference>
<evidence type="ECO:0000259" key="2">
    <source>
        <dbReference type="Pfam" id="PF16220"/>
    </source>
</evidence>
<name>A0A2N5CQ76_9CAUL</name>
<sequence length="332" mass="36201">MSLSIVPTSQAREEAADWFARLKKRHVAAADLEAFRIWRKKPGHKEAYDEVDAFWRKSGAVAGHPEIKASVEDALKRSEPRAGRRPGWSIKPALGAMLGLTGAAILLGGGYLATAPRGYTTEVGEQRTLQLSDGSTLMLDTASKVTVAISGKRRELRLVRGQAMFDVAHDPARPFVVVAGDTSITALGTRFDVRREQDGARVTLLRGAVEVRAAAKSGERTWRLSPGQGLSTQQLTPKVASIDTEAATSWTRRQLIFRGVPLGEAVAEVNRYDRAKIELDIGEMAEDRMSGVFDAGDMETFIGAIAEMHDLAIDRSRPGLVRLTRKSENKPS</sequence>